<evidence type="ECO:0000256" key="5">
    <source>
        <dbReference type="ARBA" id="ARBA00022605"/>
    </source>
</evidence>
<feature type="domain" description="Aldehyde dehydrogenase" evidence="17">
    <location>
        <begin position="366"/>
        <end position="663"/>
    </location>
</feature>
<evidence type="ECO:0000256" key="16">
    <source>
        <dbReference type="PIRNR" id="PIRNR036429"/>
    </source>
</evidence>
<dbReference type="EC" id="2.7.2.11" evidence="16"/>
<dbReference type="CDD" id="cd07079">
    <property type="entry name" value="ALDH_F18-19_ProA-GPR"/>
    <property type="match status" value="1"/>
</dbReference>
<keyword evidence="13" id="KW-0511">Multifunctional enzyme</keyword>
<evidence type="ECO:0000256" key="2">
    <source>
        <dbReference type="ARBA" id="ARBA00005185"/>
    </source>
</evidence>
<comment type="catalytic activity">
    <reaction evidence="15 16">
        <text>L-glutamate + ATP = L-glutamyl 5-phosphate + ADP</text>
        <dbReference type="Rhea" id="RHEA:14877"/>
        <dbReference type="ChEBI" id="CHEBI:29985"/>
        <dbReference type="ChEBI" id="CHEBI:30616"/>
        <dbReference type="ChEBI" id="CHEBI:58274"/>
        <dbReference type="ChEBI" id="CHEBI:456216"/>
        <dbReference type="EC" id="2.7.2.11"/>
    </reaction>
</comment>
<dbReference type="Pfam" id="PF00171">
    <property type="entry name" value="Aldedh"/>
    <property type="match status" value="1"/>
</dbReference>
<dbReference type="GO" id="GO:0055129">
    <property type="term" value="P:L-proline biosynthetic process"/>
    <property type="evidence" value="ECO:0007669"/>
    <property type="project" value="UniProtKB-UniRule"/>
</dbReference>
<dbReference type="HAMAP" id="MF_00412">
    <property type="entry name" value="ProA"/>
    <property type="match status" value="1"/>
</dbReference>
<accession>A0A1S3JT80</accession>
<evidence type="ECO:0000256" key="9">
    <source>
        <dbReference type="ARBA" id="ARBA00022777"/>
    </source>
</evidence>
<dbReference type="KEGG" id="lak:106175733"/>
<dbReference type="InterPro" id="IPR036393">
    <property type="entry name" value="AceGlu_kinase-like_sf"/>
</dbReference>
<comment type="similarity">
    <text evidence="4 16">In the N-terminal section; belongs to the glutamate 5-kinase family.</text>
</comment>
<dbReference type="NCBIfam" id="TIGR00407">
    <property type="entry name" value="proA"/>
    <property type="match status" value="1"/>
</dbReference>
<dbReference type="AlphaFoldDB" id="A0A1S3JT80"/>
<dbReference type="Gene3D" id="3.40.605.10">
    <property type="entry name" value="Aldehyde Dehydrogenase, Chain A, domain 1"/>
    <property type="match status" value="1"/>
</dbReference>
<dbReference type="PANTHER" id="PTHR11063">
    <property type="entry name" value="GLUTAMATE SEMIALDEHYDE DEHYDROGENASE"/>
    <property type="match status" value="1"/>
</dbReference>
<dbReference type="PANTHER" id="PTHR11063:SF8">
    <property type="entry name" value="DELTA-1-PYRROLINE-5-CARBOXYLATE SYNTHASE"/>
    <property type="match status" value="1"/>
</dbReference>
<protein>
    <recommendedName>
        <fullName evidence="16">Delta-1-pyrroline-5-carboxylate synthase</fullName>
    </recommendedName>
    <domain>
        <recommendedName>
            <fullName evidence="16">Glutamate 5-kinase</fullName>
            <shortName evidence="16">GK</shortName>
            <ecNumber evidence="16">2.7.2.11</ecNumber>
        </recommendedName>
        <alternativeName>
            <fullName evidence="16">Gamma-glutamyl kinase</fullName>
        </alternativeName>
    </domain>
    <domain>
        <recommendedName>
            <fullName evidence="16">Gamma-glutamyl phosphate reductase</fullName>
            <shortName evidence="16">GPR</shortName>
            <ecNumber evidence="16">1.2.1.41</ecNumber>
        </recommendedName>
        <alternativeName>
            <fullName evidence="16">Glutamate-5-semialdehyde dehydrogenase</fullName>
        </alternativeName>
        <alternativeName>
            <fullName evidence="16">Glutamyl-gamma-semialdehyde dehydrogenase</fullName>
        </alternativeName>
    </domain>
</protein>
<dbReference type="GO" id="GO:0004349">
    <property type="term" value="F:glutamate 5-kinase activity"/>
    <property type="evidence" value="ECO:0007669"/>
    <property type="project" value="UniProtKB-UniRule"/>
</dbReference>
<dbReference type="PIRSF" id="PIRSF036429">
    <property type="entry name" value="P5C_syn"/>
    <property type="match status" value="1"/>
</dbReference>
<comment type="pathway">
    <text evidence="1 16">Amino-acid biosynthesis; L-proline biosynthesis; L-glutamate 5-semialdehyde from L-glutamate: step 2/2.</text>
</comment>
<keyword evidence="10 16" id="KW-0067">ATP-binding</keyword>
<dbReference type="UniPathway" id="UPA00098">
    <property type="reaction ID" value="UER00359"/>
</dbReference>
<keyword evidence="12 16" id="KW-0560">Oxidoreductase</keyword>
<reference evidence="20" key="1">
    <citation type="submission" date="2025-08" db="UniProtKB">
        <authorList>
            <consortium name="RefSeq"/>
        </authorList>
    </citation>
    <scope>IDENTIFICATION</scope>
    <source>
        <tissue evidence="20">Gonads</tissue>
    </source>
</reference>
<keyword evidence="9 16" id="KW-0418">Kinase</keyword>
<dbReference type="CDD" id="cd04256">
    <property type="entry name" value="AAK_P5CS_ProBA"/>
    <property type="match status" value="1"/>
</dbReference>
<dbReference type="InterPro" id="IPR000965">
    <property type="entry name" value="GPR_dom"/>
</dbReference>
<keyword evidence="11 16" id="KW-0521">NADP</keyword>
<evidence type="ECO:0000256" key="8">
    <source>
        <dbReference type="ARBA" id="ARBA00022741"/>
    </source>
</evidence>
<dbReference type="SUPFAM" id="SSF53720">
    <property type="entry name" value="ALDH-like"/>
    <property type="match status" value="1"/>
</dbReference>
<dbReference type="GO" id="GO:0004350">
    <property type="term" value="F:glutamate-5-semialdehyde dehydrogenase activity"/>
    <property type="evidence" value="ECO:0007669"/>
    <property type="project" value="UniProtKB-UniRule"/>
</dbReference>
<evidence type="ECO:0000259" key="17">
    <source>
        <dbReference type="Pfam" id="PF00171"/>
    </source>
</evidence>
<evidence type="ECO:0000256" key="4">
    <source>
        <dbReference type="ARBA" id="ARBA00009302"/>
    </source>
</evidence>
<keyword evidence="7 16" id="KW-0808">Transferase</keyword>
<dbReference type="STRING" id="7574.A0A1S3JT80"/>
<keyword evidence="8 16" id="KW-0547">Nucleotide-binding</keyword>
<evidence type="ECO:0000259" key="18">
    <source>
        <dbReference type="Pfam" id="PF00696"/>
    </source>
</evidence>
<keyword evidence="19" id="KW-1185">Reference proteome</keyword>
<evidence type="ECO:0000313" key="20">
    <source>
        <dbReference type="RefSeq" id="XP_013413316.1"/>
    </source>
</evidence>
<dbReference type="InterPro" id="IPR005766">
    <property type="entry name" value="P5_carboxy_syn"/>
</dbReference>
<dbReference type="OrthoDB" id="1934954at2759"/>
<name>A0A1S3JT80_LINAN</name>
<dbReference type="InterPro" id="IPR001048">
    <property type="entry name" value="Asp/Glu/Uridylate_kinase"/>
</dbReference>
<evidence type="ECO:0000256" key="14">
    <source>
        <dbReference type="ARBA" id="ARBA00049024"/>
    </source>
</evidence>
<dbReference type="InterPro" id="IPR001057">
    <property type="entry name" value="Glu/AcGlu_kinase"/>
</dbReference>
<dbReference type="FunCoup" id="A0A1S3JT80">
    <property type="interactions" value="913"/>
</dbReference>
<dbReference type="HAMAP" id="MF_00456">
    <property type="entry name" value="ProB"/>
    <property type="match status" value="1"/>
</dbReference>
<comment type="similarity">
    <text evidence="3 16">In the C-terminal section; belongs to the gamma-glutamyl phosphate reductase family.</text>
</comment>
<dbReference type="NCBIfam" id="TIGR01092">
    <property type="entry name" value="P5CS"/>
    <property type="match status" value="1"/>
</dbReference>
<dbReference type="PROSITE" id="PS01223">
    <property type="entry name" value="PROA"/>
    <property type="match status" value="1"/>
</dbReference>
<evidence type="ECO:0000256" key="7">
    <source>
        <dbReference type="ARBA" id="ARBA00022679"/>
    </source>
</evidence>
<comment type="pathway">
    <text evidence="2 16">Amino-acid biosynthesis; L-proline biosynthesis; L-glutamate 5-semialdehyde from L-glutamate: step 1/2.</text>
</comment>
<dbReference type="InterPro" id="IPR016162">
    <property type="entry name" value="Ald_DH_N"/>
</dbReference>
<evidence type="ECO:0000256" key="3">
    <source>
        <dbReference type="ARBA" id="ARBA00006300"/>
    </source>
</evidence>
<dbReference type="InterPro" id="IPR020593">
    <property type="entry name" value="G-glutamylP_reductase_CS"/>
</dbReference>
<evidence type="ECO:0000256" key="1">
    <source>
        <dbReference type="ARBA" id="ARBA00004985"/>
    </source>
</evidence>
<dbReference type="InParanoid" id="A0A1S3JT80"/>
<dbReference type="Proteomes" id="UP000085678">
    <property type="component" value="Unplaced"/>
</dbReference>
<dbReference type="InterPro" id="IPR016163">
    <property type="entry name" value="Ald_DH_C"/>
</dbReference>
<dbReference type="NCBIfam" id="TIGR01027">
    <property type="entry name" value="proB"/>
    <property type="match status" value="1"/>
</dbReference>
<dbReference type="InterPro" id="IPR005715">
    <property type="entry name" value="Glu_5kinase/COase_Synthase"/>
</dbReference>
<proteinExistence type="inferred from homology"/>
<organism evidence="19 20">
    <name type="scientific">Lingula anatina</name>
    <name type="common">Brachiopod</name>
    <name type="synonym">Lingula unguis</name>
    <dbReference type="NCBI Taxonomy" id="7574"/>
    <lineage>
        <taxon>Eukaryota</taxon>
        <taxon>Metazoa</taxon>
        <taxon>Spiralia</taxon>
        <taxon>Lophotrochozoa</taxon>
        <taxon>Brachiopoda</taxon>
        <taxon>Linguliformea</taxon>
        <taxon>Lingulata</taxon>
        <taxon>Lingulida</taxon>
        <taxon>Linguloidea</taxon>
        <taxon>Lingulidae</taxon>
        <taxon>Lingula</taxon>
    </lineage>
</organism>
<sequence length="800" mass="86583">MQASVCRHHCRYLQRHTQQRYYGTRIPRPAVLTPGMLRSVLHTPGTVSSWSGLVATVSALHTNSTLQKSAIKYRADLKHGRRIVVKLGSAVITREDECGLALGRLASIVEQVSELQNRGYQMLMVTSGAVAFGKQKLRHEIMMSMSMRQTLSARENGKQGRPILEPRACAAAGQSGLMSLYEAMFLQYGVRIAQVLVTKPDFTNDESRKNLRGTLQELLKLNIIPILNANDAVAPPPEADKDLAGVISVSDNDSLAARLAVETDSDLLILMSDVNGIYTSPPGTEGSRLLHTYSPKTDSVNVVFGGKSRVGLGGMESKVKAATWCLGHDVGVVICNGTEESAILNIVDGKKVGTMFTDAMVEGPAVEIQAMKAREGCYALQALSSEKRADIINSLAGLLIDRSTEILAANRKDVDAAKAAGLLPVNISRLILTQAKLQNLSGGLRQIAATSHTNIGRVLRHTKVAEGMDLTQVTVPIGVLLVIFESRPDALPQVAALSIATGNGLLLKGGKEAYHSNKILHELVEEALAPHVPKDTVSLVSRREDITDLLQMDEYIDLVIPRGSKELVSKIQQESKGIPVLGHSEGVCHVFVDKDADLEAAIKIVVDAKCDYPAACNAMETLLIHHDHLRTGFFDHVCDILRKENVKILGGPRLLSHLKFGPVPASSMRTEYGDLQCTIEVVENVEDAVDHINKYGSSHTDVIVTRNAEAAETFLQKVDSACVFHNASTRFADGYRFGLGAEVGISTGRIHARGPVGVEGLLTTKWILKGSGNTVAEFTAGDMKYLHEQLPIDDILHSSS</sequence>
<dbReference type="PROSITE" id="PS00902">
    <property type="entry name" value="GLUTAMATE_5_KINASE"/>
    <property type="match status" value="1"/>
</dbReference>
<dbReference type="RefSeq" id="XP_013413316.1">
    <property type="nucleotide sequence ID" value="XM_013557862.1"/>
</dbReference>
<dbReference type="EC" id="1.2.1.41" evidence="16"/>
<dbReference type="InterPro" id="IPR015590">
    <property type="entry name" value="Aldehyde_DH_dom"/>
</dbReference>
<dbReference type="Gene3D" id="3.40.309.10">
    <property type="entry name" value="Aldehyde Dehydrogenase, Chain A, domain 2"/>
    <property type="match status" value="1"/>
</dbReference>
<dbReference type="FunFam" id="3.40.1160.10:FF:000032">
    <property type="entry name" value="Delta-1-pyrroline-5-carboxylate synthase"/>
    <property type="match status" value="1"/>
</dbReference>
<keyword evidence="5 16" id="KW-0028">Amino-acid biosynthesis</keyword>
<evidence type="ECO:0000313" key="19">
    <source>
        <dbReference type="Proteomes" id="UP000085678"/>
    </source>
</evidence>
<dbReference type="GO" id="GO:0005739">
    <property type="term" value="C:mitochondrion"/>
    <property type="evidence" value="ECO:0007669"/>
    <property type="project" value="UniProtKB-UniRule"/>
</dbReference>
<feature type="domain" description="Aspartate/glutamate/uridylate kinase" evidence="18">
    <location>
        <begin position="82"/>
        <end position="336"/>
    </location>
</feature>
<comment type="catalytic activity">
    <reaction evidence="14 16">
        <text>L-glutamate 5-semialdehyde + phosphate + NADP(+) = L-glutamyl 5-phosphate + NADPH + H(+)</text>
        <dbReference type="Rhea" id="RHEA:19541"/>
        <dbReference type="ChEBI" id="CHEBI:15378"/>
        <dbReference type="ChEBI" id="CHEBI:43474"/>
        <dbReference type="ChEBI" id="CHEBI:57783"/>
        <dbReference type="ChEBI" id="CHEBI:58066"/>
        <dbReference type="ChEBI" id="CHEBI:58274"/>
        <dbReference type="ChEBI" id="CHEBI:58349"/>
        <dbReference type="EC" id="1.2.1.41"/>
    </reaction>
</comment>
<dbReference type="NCBIfam" id="NF001221">
    <property type="entry name" value="PRK00197.1"/>
    <property type="match status" value="1"/>
</dbReference>
<evidence type="ECO:0000256" key="15">
    <source>
        <dbReference type="ARBA" id="ARBA00049141"/>
    </source>
</evidence>
<evidence type="ECO:0000256" key="13">
    <source>
        <dbReference type="ARBA" id="ARBA00023268"/>
    </source>
</evidence>
<dbReference type="PRINTS" id="PR00474">
    <property type="entry name" value="GLU5KINASE"/>
</dbReference>
<dbReference type="InterPro" id="IPR041744">
    <property type="entry name" value="G5K_ProBA"/>
</dbReference>
<dbReference type="InterPro" id="IPR019797">
    <property type="entry name" value="Glutamate_5-kinase_CS"/>
</dbReference>
<evidence type="ECO:0000256" key="10">
    <source>
        <dbReference type="ARBA" id="ARBA00022840"/>
    </source>
</evidence>
<evidence type="ECO:0000256" key="11">
    <source>
        <dbReference type="ARBA" id="ARBA00022857"/>
    </source>
</evidence>
<keyword evidence="6 16" id="KW-0641">Proline biosynthesis</keyword>
<gene>
    <name evidence="20" type="primary">LOC106175733</name>
</gene>
<dbReference type="GeneID" id="106175733"/>
<dbReference type="InterPro" id="IPR016161">
    <property type="entry name" value="Ald_DH/histidinol_DH"/>
</dbReference>
<dbReference type="FunFam" id="3.40.309.10:FF:000011">
    <property type="entry name" value="Delta-1-pyrroline-5-carboxylate synthase"/>
    <property type="match status" value="1"/>
</dbReference>
<evidence type="ECO:0000256" key="12">
    <source>
        <dbReference type="ARBA" id="ARBA00023002"/>
    </source>
</evidence>
<dbReference type="Gene3D" id="3.40.1160.10">
    <property type="entry name" value="Acetylglutamate kinase-like"/>
    <property type="match status" value="1"/>
</dbReference>
<evidence type="ECO:0000256" key="6">
    <source>
        <dbReference type="ARBA" id="ARBA00022650"/>
    </source>
</evidence>
<dbReference type="GO" id="GO:0005524">
    <property type="term" value="F:ATP binding"/>
    <property type="evidence" value="ECO:0007669"/>
    <property type="project" value="UniProtKB-UniRule"/>
</dbReference>
<dbReference type="SUPFAM" id="SSF53633">
    <property type="entry name" value="Carbamate kinase-like"/>
    <property type="match status" value="1"/>
</dbReference>
<dbReference type="Pfam" id="PF00696">
    <property type="entry name" value="AA_kinase"/>
    <property type="match status" value="1"/>
</dbReference>